<comment type="caution">
    <text evidence="1">The sequence shown here is derived from an EMBL/GenBank/DDBJ whole genome shotgun (WGS) entry which is preliminary data.</text>
</comment>
<accession>A0A511YVE3</accession>
<dbReference type="EMBL" id="BJYK01000001">
    <property type="protein sequence ID" value="GEN79181.1"/>
    <property type="molecule type" value="Genomic_DNA"/>
</dbReference>
<reference evidence="1 2" key="1">
    <citation type="submission" date="2019-07" db="EMBL/GenBank/DDBJ databases">
        <title>Whole genome shotgun sequence of Actinotalea fermentans NBRC 105374.</title>
        <authorList>
            <person name="Hosoyama A."/>
            <person name="Uohara A."/>
            <person name="Ohji S."/>
            <person name="Ichikawa N."/>
        </authorList>
    </citation>
    <scope>NUCLEOTIDE SEQUENCE [LARGE SCALE GENOMIC DNA]</scope>
    <source>
        <strain evidence="1 2">NBRC 105374</strain>
    </source>
</reference>
<dbReference type="AlphaFoldDB" id="A0A511YVE3"/>
<gene>
    <name evidence="1" type="ORF">AFE02nite_09150</name>
</gene>
<keyword evidence="2" id="KW-1185">Reference proteome</keyword>
<name>A0A511YVE3_9CELL</name>
<sequence length="55" mass="5655">MEAGRAARGAPETGDAVVDAALSELARLDGLELARHPALVDAVQTALAERLAETD</sequence>
<evidence type="ECO:0000313" key="2">
    <source>
        <dbReference type="Proteomes" id="UP000321484"/>
    </source>
</evidence>
<proteinExistence type="predicted"/>
<protein>
    <submittedName>
        <fullName evidence="1">Uncharacterized protein</fullName>
    </submittedName>
</protein>
<evidence type="ECO:0000313" key="1">
    <source>
        <dbReference type="EMBL" id="GEN79181.1"/>
    </source>
</evidence>
<organism evidence="1 2">
    <name type="scientific">Actinotalea fermentans</name>
    <dbReference type="NCBI Taxonomy" id="43671"/>
    <lineage>
        <taxon>Bacteria</taxon>
        <taxon>Bacillati</taxon>
        <taxon>Actinomycetota</taxon>
        <taxon>Actinomycetes</taxon>
        <taxon>Micrococcales</taxon>
        <taxon>Cellulomonadaceae</taxon>
        <taxon>Actinotalea</taxon>
    </lineage>
</organism>
<dbReference type="Proteomes" id="UP000321484">
    <property type="component" value="Unassembled WGS sequence"/>
</dbReference>